<organism evidence="2 3">
    <name type="scientific">Rotaria magnacalcarata</name>
    <dbReference type="NCBI Taxonomy" id="392030"/>
    <lineage>
        <taxon>Eukaryota</taxon>
        <taxon>Metazoa</taxon>
        <taxon>Spiralia</taxon>
        <taxon>Gnathifera</taxon>
        <taxon>Rotifera</taxon>
        <taxon>Eurotatoria</taxon>
        <taxon>Bdelloidea</taxon>
        <taxon>Philodinida</taxon>
        <taxon>Philodinidae</taxon>
        <taxon>Rotaria</taxon>
    </lineage>
</organism>
<evidence type="ECO:0000256" key="1">
    <source>
        <dbReference type="SAM" id="Phobius"/>
    </source>
</evidence>
<keyword evidence="1" id="KW-0472">Membrane</keyword>
<gene>
    <name evidence="2" type="ORF">SMN809_LOCUS13997</name>
</gene>
<reference evidence="2" key="1">
    <citation type="submission" date="2021-02" db="EMBL/GenBank/DDBJ databases">
        <authorList>
            <person name="Nowell W R."/>
        </authorList>
    </citation>
    <scope>NUCLEOTIDE SEQUENCE</scope>
</reference>
<evidence type="ECO:0000313" key="2">
    <source>
        <dbReference type="EMBL" id="CAF4039057.1"/>
    </source>
</evidence>
<protein>
    <submittedName>
        <fullName evidence="2">Uncharacterized protein</fullName>
    </submittedName>
</protein>
<evidence type="ECO:0000313" key="3">
    <source>
        <dbReference type="Proteomes" id="UP000676336"/>
    </source>
</evidence>
<feature type="transmembrane region" description="Helical" evidence="1">
    <location>
        <begin position="52"/>
        <end position="71"/>
    </location>
</feature>
<comment type="caution">
    <text evidence="2">The sequence shown here is derived from an EMBL/GenBank/DDBJ whole genome shotgun (WGS) entry which is preliminary data.</text>
</comment>
<dbReference type="AlphaFoldDB" id="A0A8S2PA97"/>
<sequence>MPNIKTLDLLKSVKPIIMPIVWFDDEARLTPKIHSLLSIILVSLDVASYIKFILPSISLLLVTITSLYIFFQWRRSRRELLNSKVPLVNGVNENEGV</sequence>
<proteinExistence type="predicted"/>
<keyword evidence="1" id="KW-0812">Transmembrane</keyword>
<accession>A0A8S2PA97</accession>
<keyword evidence="1" id="KW-1133">Transmembrane helix</keyword>
<name>A0A8S2PA97_9BILA</name>
<dbReference type="EMBL" id="CAJOBI010005674">
    <property type="protein sequence ID" value="CAF4039057.1"/>
    <property type="molecule type" value="Genomic_DNA"/>
</dbReference>
<dbReference type="Proteomes" id="UP000676336">
    <property type="component" value="Unassembled WGS sequence"/>
</dbReference>